<proteinExistence type="predicted"/>
<evidence type="ECO:0000256" key="1">
    <source>
        <dbReference type="SAM" id="Phobius"/>
    </source>
</evidence>
<dbReference type="EMBL" id="RWKW01000011">
    <property type="protein sequence ID" value="RST87752.1"/>
    <property type="molecule type" value="Genomic_DNA"/>
</dbReference>
<gene>
    <name evidence="2" type="ORF">EJC49_03845</name>
</gene>
<comment type="caution">
    <text evidence="2">The sequence shown here is derived from an EMBL/GenBank/DDBJ whole genome shotgun (WGS) entry which is preliminary data.</text>
</comment>
<feature type="transmembrane region" description="Helical" evidence="1">
    <location>
        <begin position="26"/>
        <end position="44"/>
    </location>
</feature>
<feature type="transmembrane region" description="Helical" evidence="1">
    <location>
        <begin position="120"/>
        <end position="140"/>
    </location>
</feature>
<keyword evidence="1" id="KW-0812">Transmembrane</keyword>
<keyword evidence="3" id="KW-1185">Reference proteome</keyword>
<dbReference type="OrthoDB" id="8068286at2"/>
<keyword evidence="1" id="KW-1133">Transmembrane helix</keyword>
<feature type="transmembrane region" description="Helical" evidence="1">
    <location>
        <begin position="208"/>
        <end position="231"/>
    </location>
</feature>
<name>A0A429Z219_9HYPH</name>
<feature type="transmembrane region" description="Helical" evidence="1">
    <location>
        <begin position="92"/>
        <end position="114"/>
    </location>
</feature>
<feature type="transmembrane region" description="Helical" evidence="1">
    <location>
        <begin position="166"/>
        <end position="188"/>
    </location>
</feature>
<protein>
    <submittedName>
        <fullName evidence="2">Uncharacterized protein</fullName>
    </submittedName>
</protein>
<dbReference type="RefSeq" id="WP_126698145.1">
    <property type="nucleotide sequence ID" value="NZ_RWKW01000011.1"/>
</dbReference>
<dbReference type="AlphaFoldDB" id="A0A429Z219"/>
<sequence length="243" mass="24803">MDAASSGAMGPSGGDLGKGWGWTPPLAWVALTMLLAASGVYSTLPHAWNPSLPAFLTTYLQASLGVSVVNILWGGWILAAAHSRSRALRRGFLAWQSFNIVAVAASVGYTGFVAEFVTTASSVFLPLMEFAVGIALIVYARRLPDAPAPAVPAPVPATAGRKPSAALYLVNGVIGGIVGAILGGVAGFPFGALLADVLDISCFEGGCGYFAAAIGLLLILVGLVAGIVVAVMRTRRAARRPPA</sequence>
<reference evidence="2 3" key="1">
    <citation type="submission" date="2018-12" db="EMBL/GenBank/DDBJ databases">
        <title>Mesorhizobium carbonis sp. nov., isolated from coal mine water.</title>
        <authorList>
            <person name="Xin W."/>
            <person name="Xu Z."/>
            <person name="Xiang F."/>
            <person name="Zhang J."/>
            <person name="Xi L."/>
            <person name="Liu J."/>
        </authorList>
    </citation>
    <scope>NUCLEOTIDE SEQUENCE [LARGE SCALE GENOMIC DNA]</scope>
    <source>
        <strain evidence="2 3">B2.3</strain>
    </source>
</reference>
<organism evidence="2 3">
    <name type="scientific">Aquibium carbonis</name>
    <dbReference type="NCBI Taxonomy" id="2495581"/>
    <lineage>
        <taxon>Bacteria</taxon>
        <taxon>Pseudomonadati</taxon>
        <taxon>Pseudomonadota</taxon>
        <taxon>Alphaproteobacteria</taxon>
        <taxon>Hyphomicrobiales</taxon>
        <taxon>Phyllobacteriaceae</taxon>
        <taxon>Aquibium</taxon>
    </lineage>
</organism>
<evidence type="ECO:0000313" key="2">
    <source>
        <dbReference type="EMBL" id="RST87752.1"/>
    </source>
</evidence>
<keyword evidence="1" id="KW-0472">Membrane</keyword>
<accession>A0A429Z219</accession>
<feature type="transmembrane region" description="Helical" evidence="1">
    <location>
        <begin position="56"/>
        <end position="80"/>
    </location>
</feature>
<dbReference type="Proteomes" id="UP000278398">
    <property type="component" value="Unassembled WGS sequence"/>
</dbReference>
<evidence type="ECO:0000313" key="3">
    <source>
        <dbReference type="Proteomes" id="UP000278398"/>
    </source>
</evidence>